<evidence type="ECO:0000313" key="3">
    <source>
        <dbReference type="Proteomes" id="UP000005466"/>
    </source>
</evidence>
<gene>
    <name evidence="2" type="ORF">Pgy4_34801</name>
</gene>
<name>F3CFU0_PSESG</name>
<dbReference type="AlphaFoldDB" id="F3CFU0"/>
<dbReference type="EMBL" id="ADWY01002391">
    <property type="protein sequence ID" value="EGH18132.1"/>
    <property type="molecule type" value="Genomic_DNA"/>
</dbReference>
<dbReference type="Proteomes" id="UP000005466">
    <property type="component" value="Unassembled WGS sequence"/>
</dbReference>
<comment type="caution">
    <text evidence="2">The sequence shown here is derived from an EMBL/GenBank/DDBJ whole genome shotgun (WGS) entry which is preliminary data.</text>
</comment>
<protein>
    <submittedName>
        <fullName evidence="2">Uncharacterized protein</fullName>
    </submittedName>
</protein>
<dbReference type="HOGENOM" id="CLU_2377801_0_0_6"/>
<organism evidence="2 3">
    <name type="scientific">Pseudomonas savastanoi pv. glycinea str. race 4</name>
    <dbReference type="NCBI Taxonomy" id="875330"/>
    <lineage>
        <taxon>Bacteria</taxon>
        <taxon>Pseudomonadati</taxon>
        <taxon>Pseudomonadota</taxon>
        <taxon>Gammaproteobacteria</taxon>
        <taxon>Pseudomonadales</taxon>
        <taxon>Pseudomonadaceae</taxon>
        <taxon>Pseudomonas</taxon>
    </lineage>
</organism>
<accession>F3CFU0</accession>
<feature type="compositionally biased region" description="Basic and acidic residues" evidence="1">
    <location>
        <begin position="31"/>
        <end position="41"/>
    </location>
</feature>
<evidence type="ECO:0000256" key="1">
    <source>
        <dbReference type="SAM" id="MobiDB-lite"/>
    </source>
</evidence>
<evidence type="ECO:0000313" key="2">
    <source>
        <dbReference type="EMBL" id="EGH18132.1"/>
    </source>
</evidence>
<feature type="compositionally biased region" description="Polar residues" evidence="1">
    <location>
        <begin position="20"/>
        <end position="30"/>
    </location>
</feature>
<sequence length="94" mass="10176">AAQVCWNVSGDADPRGAFGRTSSLNLTSGETDGRAGEQSEKGAHEQCSCFLNCYGLLLMKQKIKTFDCGSTLQCDADVEHCVVQRQLSKTAFVR</sequence>
<proteinExistence type="predicted"/>
<feature type="region of interest" description="Disordered" evidence="1">
    <location>
        <begin position="17"/>
        <end position="41"/>
    </location>
</feature>
<feature type="non-terminal residue" evidence="2">
    <location>
        <position position="1"/>
    </location>
</feature>
<reference evidence="2 3" key="1">
    <citation type="journal article" date="2011" name="PLoS Pathog.">
        <title>Dynamic evolution of pathogenicity revealed by sequencing and comparative genomics of 19 Pseudomonas syringae isolates.</title>
        <authorList>
            <person name="Baltrus D.A."/>
            <person name="Nishimura M.T."/>
            <person name="Romanchuk A."/>
            <person name="Chang J.H."/>
            <person name="Mukhtar M.S."/>
            <person name="Cherkis K."/>
            <person name="Roach J."/>
            <person name="Grant S.R."/>
            <person name="Jones C.D."/>
            <person name="Dangl J.L."/>
        </authorList>
    </citation>
    <scope>NUCLEOTIDE SEQUENCE [LARGE SCALE GENOMIC DNA]</scope>
    <source>
        <strain evidence="3">race 4</strain>
    </source>
</reference>